<comment type="caution">
    <text evidence="2">The sequence shown here is derived from an EMBL/GenBank/DDBJ whole genome shotgun (WGS) entry which is preliminary data.</text>
</comment>
<gene>
    <name evidence="2" type="ORF">AK812_SmicGene30803</name>
</gene>
<organism evidence="2 3">
    <name type="scientific">Symbiodinium microadriaticum</name>
    <name type="common">Dinoflagellate</name>
    <name type="synonym">Zooxanthella microadriatica</name>
    <dbReference type="NCBI Taxonomy" id="2951"/>
    <lineage>
        <taxon>Eukaryota</taxon>
        <taxon>Sar</taxon>
        <taxon>Alveolata</taxon>
        <taxon>Dinophyceae</taxon>
        <taxon>Suessiales</taxon>
        <taxon>Symbiodiniaceae</taxon>
        <taxon>Symbiodinium</taxon>
    </lineage>
</organism>
<keyword evidence="3" id="KW-1185">Reference proteome</keyword>
<name>A0A1Q9CYC9_SYMMI</name>
<accession>A0A1Q9CYC9</accession>
<feature type="region of interest" description="Disordered" evidence="1">
    <location>
        <begin position="167"/>
        <end position="246"/>
    </location>
</feature>
<reference evidence="2 3" key="1">
    <citation type="submission" date="2016-02" db="EMBL/GenBank/DDBJ databases">
        <title>Genome analysis of coral dinoflagellate symbionts highlights evolutionary adaptations to a symbiotic lifestyle.</title>
        <authorList>
            <person name="Aranda M."/>
            <person name="Li Y."/>
            <person name="Liew Y.J."/>
            <person name="Baumgarten S."/>
            <person name="Simakov O."/>
            <person name="Wilson M."/>
            <person name="Piel J."/>
            <person name="Ashoor H."/>
            <person name="Bougouffa S."/>
            <person name="Bajic V.B."/>
            <person name="Ryu T."/>
            <person name="Ravasi T."/>
            <person name="Bayer T."/>
            <person name="Micklem G."/>
            <person name="Kim H."/>
            <person name="Bhak J."/>
            <person name="Lajeunesse T.C."/>
            <person name="Voolstra C.R."/>
        </authorList>
    </citation>
    <scope>NUCLEOTIDE SEQUENCE [LARGE SCALE GENOMIC DNA]</scope>
    <source>
        <strain evidence="2 3">CCMP2467</strain>
    </source>
</reference>
<evidence type="ECO:0000313" key="3">
    <source>
        <dbReference type="Proteomes" id="UP000186817"/>
    </source>
</evidence>
<dbReference type="Proteomes" id="UP000186817">
    <property type="component" value="Unassembled WGS sequence"/>
</dbReference>
<protein>
    <submittedName>
        <fullName evidence="2">Uncharacterized protein</fullName>
    </submittedName>
</protein>
<evidence type="ECO:0000313" key="2">
    <source>
        <dbReference type="EMBL" id="OLP87942.1"/>
    </source>
</evidence>
<dbReference type="EMBL" id="LSRX01000835">
    <property type="protein sequence ID" value="OLP87942.1"/>
    <property type="molecule type" value="Genomic_DNA"/>
</dbReference>
<proteinExistence type="predicted"/>
<evidence type="ECO:0000256" key="1">
    <source>
        <dbReference type="SAM" id="MobiDB-lite"/>
    </source>
</evidence>
<sequence>MLLDPGQWRCLPHRLQRPIGDGLLSLGRGGSMVATAATHSMAGNATLAAGTEYCNFAGEIWTRLRAYETGKILKAALALAATPEAAAPSASIMKPDRLRASQHISAIALTEHLAPAIETSMKSAIDKVADDMATRLAAQEVAIHDRLAGQAALVMEELAARLMARTPTPPATQAATGSGESEDVEGGDLGAGIDVGEQAVGKEGSDANDDGVTNSEEPEASGSTPAVDAPAETRMPAGGETMLNNGPKLPRVNSQGTGGDGGCWLLELDGKAVQHSRAGPSFRQAFTIEQFEAALNGTADHDDSTNGELVDGWYTCNDPASVSFRAVGHDDSSPWHAPGSWADNESTYGSAKRATAAFEHIRRWPAVVGAAPDLRLTHLLFMASLACGYGEMARIRPAPSQADATCEEEDRNVETATAATLLYAEDTPPPPTGMAMVPSAPVEDGLYTMWFSGELSDAQEQEAYWRLRFWEVQRAATVGASASGGLQK</sequence>
<dbReference type="AlphaFoldDB" id="A0A1Q9CYC9"/>